<organism evidence="1 2">
    <name type="scientific">Brevundimonas vesicularis</name>
    <name type="common">Pseudomonas vesicularis</name>
    <dbReference type="NCBI Taxonomy" id="41276"/>
    <lineage>
        <taxon>Bacteria</taxon>
        <taxon>Pseudomonadati</taxon>
        <taxon>Pseudomonadota</taxon>
        <taxon>Alphaproteobacteria</taxon>
        <taxon>Caulobacterales</taxon>
        <taxon>Caulobacteraceae</taxon>
        <taxon>Brevundimonas</taxon>
    </lineage>
</organism>
<proteinExistence type="predicted"/>
<evidence type="ECO:0000313" key="2">
    <source>
        <dbReference type="Proteomes" id="UP001272940"/>
    </source>
</evidence>
<dbReference type="RefSeq" id="WP_157076464.1">
    <property type="nucleotide sequence ID" value="NZ_JAMYEC010000003.1"/>
</dbReference>
<gene>
    <name evidence="1" type="ORF">NJD11_07820</name>
</gene>
<evidence type="ECO:0008006" key="3">
    <source>
        <dbReference type="Google" id="ProtNLM"/>
    </source>
</evidence>
<evidence type="ECO:0000313" key="1">
    <source>
        <dbReference type="EMBL" id="MDX2334847.1"/>
    </source>
</evidence>
<name>A0ABU4KPF8_BREVE</name>
<comment type="caution">
    <text evidence="1">The sequence shown here is derived from an EMBL/GenBank/DDBJ whole genome shotgun (WGS) entry which is preliminary data.</text>
</comment>
<protein>
    <recommendedName>
        <fullName evidence="3">IclR-ED domain-containing protein</fullName>
    </recommendedName>
</protein>
<dbReference type="EMBL" id="JAMYEC010000003">
    <property type="protein sequence ID" value="MDX2334847.1"/>
    <property type="molecule type" value="Genomic_DNA"/>
</dbReference>
<accession>A0ABU4KPF8</accession>
<dbReference type="Proteomes" id="UP001272940">
    <property type="component" value="Unassembled WGS sequence"/>
</dbReference>
<keyword evidence="2" id="KW-1185">Reference proteome</keyword>
<sequence>MIYALTEAAKALGHFNRAGELAGRVEVVAEVVERLENQTVLDALKLGLQSAAGVSRVFWPSARSKEAKVVANSRAEELRELTGLEADTASHTLGQRAWRDHVEHLDERIDARIQEDGTPFIAVELVQHDEGMAEYMSAVPLGYDAATNTLLFFGEPQAVSELQDALVDIRDRCSKGLSKIRDMHATADVKGA</sequence>
<reference evidence="1 2" key="1">
    <citation type="journal article" date="2023" name="FEMS Microbes">
        <title>Whole genomes of deep-sea sponge-associated bacteria exhibit high novel natural product potential.</title>
        <authorList>
            <person name="Hesketh-Best P.J."/>
            <person name="January G.G."/>
            <person name="Koch M.J."/>
            <person name="Warburton P.J."/>
            <person name="Howell K.L."/>
            <person name="Upton M."/>
        </authorList>
    </citation>
    <scope>NUCLEOTIDE SEQUENCE [LARGE SCALE GENOMIC DNA]</scope>
    <source>
        <strain evidence="1 2">PC206-O</strain>
    </source>
</reference>